<evidence type="ECO:0000313" key="7">
    <source>
        <dbReference type="Proteomes" id="UP000694864"/>
    </source>
</evidence>
<evidence type="ECO:0000256" key="4">
    <source>
        <dbReference type="ARBA" id="ARBA00022786"/>
    </source>
</evidence>
<feature type="domain" description="U-box" evidence="6">
    <location>
        <begin position="35"/>
        <end position="109"/>
    </location>
</feature>
<dbReference type="Gene3D" id="1.25.10.10">
    <property type="entry name" value="Leucine-rich Repeat Variant"/>
    <property type="match status" value="1"/>
</dbReference>
<gene>
    <name evidence="8" type="primary">LOC104719367</name>
</gene>
<dbReference type="Pfam" id="PF25598">
    <property type="entry name" value="ARM_PUB"/>
    <property type="match status" value="1"/>
</dbReference>
<evidence type="ECO:0000313" key="8">
    <source>
        <dbReference type="RefSeq" id="XP_010435581.1"/>
    </source>
</evidence>
<dbReference type="InterPro" id="IPR045185">
    <property type="entry name" value="PUB22/23/24-like"/>
</dbReference>
<evidence type="ECO:0000256" key="2">
    <source>
        <dbReference type="ARBA" id="ARBA00004906"/>
    </source>
</evidence>
<dbReference type="InterPro" id="IPR003613">
    <property type="entry name" value="Ubox_domain"/>
</dbReference>
<evidence type="ECO:0000256" key="1">
    <source>
        <dbReference type="ARBA" id="ARBA00000900"/>
    </source>
</evidence>
<keyword evidence="7" id="KW-1185">Reference proteome</keyword>
<evidence type="ECO:0000256" key="5">
    <source>
        <dbReference type="RuleBase" id="RU369093"/>
    </source>
</evidence>
<dbReference type="Pfam" id="PF04564">
    <property type="entry name" value="U-box"/>
    <property type="match status" value="1"/>
</dbReference>
<comment type="function">
    <text evidence="5">Functions as an E3 ubiquitin ligase.</text>
</comment>
<dbReference type="InterPro" id="IPR016024">
    <property type="entry name" value="ARM-type_fold"/>
</dbReference>
<name>A0ABM0U492_CAMSA</name>
<evidence type="ECO:0000256" key="3">
    <source>
        <dbReference type="ARBA" id="ARBA00022679"/>
    </source>
</evidence>
<reference evidence="7" key="1">
    <citation type="journal article" date="2014" name="Nat. Commun.">
        <title>The emerging biofuel crop Camelina sativa retains a highly undifferentiated hexaploid genome structure.</title>
        <authorList>
            <person name="Kagale S."/>
            <person name="Koh C."/>
            <person name="Nixon J."/>
            <person name="Bollina V."/>
            <person name="Clarke W.E."/>
            <person name="Tuteja R."/>
            <person name="Spillane C."/>
            <person name="Robinson S.J."/>
            <person name="Links M.G."/>
            <person name="Clarke C."/>
            <person name="Higgins E.E."/>
            <person name="Huebert T."/>
            <person name="Sharpe A.G."/>
            <person name="Parkin I.A."/>
        </authorList>
    </citation>
    <scope>NUCLEOTIDE SEQUENCE [LARGE SCALE GENOMIC DNA]</scope>
    <source>
        <strain evidence="7">cv. DH55</strain>
    </source>
</reference>
<dbReference type="GeneID" id="104719367"/>
<accession>A0ABM0U492</accession>
<comment type="pathway">
    <text evidence="2 5">Protein modification; protein ubiquitination.</text>
</comment>
<dbReference type="SMART" id="SM00504">
    <property type="entry name" value="Ubox"/>
    <property type="match status" value="1"/>
</dbReference>
<reference evidence="8" key="2">
    <citation type="submission" date="2025-08" db="UniProtKB">
        <authorList>
            <consortium name="RefSeq"/>
        </authorList>
    </citation>
    <scope>IDENTIFICATION</scope>
    <source>
        <tissue evidence="8">Leaf</tissue>
    </source>
</reference>
<dbReference type="PANTHER" id="PTHR22849:SF61">
    <property type="entry name" value="U-BOX DOMAIN-CONTAINING PROTEIN 21"/>
    <property type="match status" value="1"/>
</dbReference>
<dbReference type="EC" id="2.3.2.27" evidence="5"/>
<dbReference type="SUPFAM" id="SSF48371">
    <property type="entry name" value="ARM repeat"/>
    <property type="match status" value="1"/>
</dbReference>
<dbReference type="Gene3D" id="3.30.40.10">
    <property type="entry name" value="Zinc/RING finger domain, C3HC4 (zinc finger)"/>
    <property type="match status" value="1"/>
</dbReference>
<evidence type="ECO:0000259" key="6">
    <source>
        <dbReference type="PROSITE" id="PS51698"/>
    </source>
</evidence>
<dbReference type="InterPro" id="IPR013083">
    <property type="entry name" value="Znf_RING/FYVE/PHD"/>
</dbReference>
<dbReference type="InterPro" id="IPR011989">
    <property type="entry name" value="ARM-like"/>
</dbReference>
<protein>
    <recommendedName>
        <fullName evidence="5 6">U-box domain-containing protein</fullName>
        <ecNumber evidence="5">2.3.2.27</ecNumber>
    </recommendedName>
    <alternativeName>
        <fullName evidence="5">RING-type E3 ubiquitin transferase PUB</fullName>
    </alternativeName>
</protein>
<dbReference type="RefSeq" id="XP_010435581.1">
    <property type="nucleotide sequence ID" value="XM_010437279.2"/>
</dbReference>
<proteinExistence type="predicted"/>
<dbReference type="InterPro" id="IPR058678">
    <property type="entry name" value="ARM_PUB"/>
</dbReference>
<comment type="catalytic activity">
    <reaction evidence="1 5">
        <text>S-ubiquitinyl-[E2 ubiquitin-conjugating enzyme]-L-cysteine + [acceptor protein]-L-lysine = [E2 ubiquitin-conjugating enzyme]-L-cysteine + N(6)-ubiquitinyl-[acceptor protein]-L-lysine.</text>
        <dbReference type="EC" id="2.3.2.27"/>
    </reaction>
</comment>
<organism evidence="7 8">
    <name type="scientific">Camelina sativa</name>
    <name type="common">False flax</name>
    <name type="synonym">Myagrum sativum</name>
    <dbReference type="NCBI Taxonomy" id="90675"/>
    <lineage>
        <taxon>Eukaryota</taxon>
        <taxon>Viridiplantae</taxon>
        <taxon>Streptophyta</taxon>
        <taxon>Embryophyta</taxon>
        <taxon>Tracheophyta</taxon>
        <taxon>Spermatophyta</taxon>
        <taxon>Magnoliopsida</taxon>
        <taxon>eudicotyledons</taxon>
        <taxon>Gunneridae</taxon>
        <taxon>Pentapetalae</taxon>
        <taxon>rosids</taxon>
        <taxon>malvids</taxon>
        <taxon>Brassicales</taxon>
        <taxon>Brassicaceae</taxon>
        <taxon>Camelineae</taxon>
        <taxon>Camelina</taxon>
    </lineage>
</organism>
<keyword evidence="3 5" id="KW-0808">Transferase</keyword>
<sequence>MGFSWRKRLRVANEKKITPVLSWSESESESETDITIPPEFQCPISIDLMKDPVIISTGITYDRESIETWIGSGNKTCPVTNTVLTTFDQTPNHTIRKLIQSWCVEAGSSSIQRIPTPRVPLMPRDVHEICRKLSSATRRGDYEKCGEFIGKIKKLGDEGEKTRKCVTENGVGLTLCDCFEKFSGNEKLTFMLKEILYLLTWMVPIGSDGITKLASTTSFRCVAGLLRSKDDTARENAAVFMKEILSLDKMQVYAFAVENRVVEALMKLIRDSVSTRSTKSSLIAIYQMVLQKPEIASEFLEIGLVNMTVEMIVDAEMNVCENALVVLDAICETEEGREEVRKNVLVMPLLVEKIAKVSELATRSSVSVILRLCKMGNASVIEEVVHLGTFQKVLLVLQVGYGEETKEKATELLKMINSQMKLMSDCVDSLVEFKYIKKPF</sequence>
<dbReference type="InterPro" id="IPR045210">
    <property type="entry name" value="RING-Ubox_PUB"/>
</dbReference>
<dbReference type="CDD" id="cd16664">
    <property type="entry name" value="RING-Ubox_PUB"/>
    <property type="match status" value="1"/>
</dbReference>
<dbReference type="PROSITE" id="PS51698">
    <property type="entry name" value="U_BOX"/>
    <property type="match status" value="1"/>
</dbReference>
<keyword evidence="4 5" id="KW-0833">Ubl conjugation pathway</keyword>
<dbReference type="Proteomes" id="UP000694864">
    <property type="component" value="Chromosome 10"/>
</dbReference>
<dbReference type="PANTHER" id="PTHR22849">
    <property type="entry name" value="WDSAM1 PROTEIN"/>
    <property type="match status" value="1"/>
</dbReference>
<dbReference type="SUPFAM" id="SSF57850">
    <property type="entry name" value="RING/U-box"/>
    <property type="match status" value="1"/>
</dbReference>